<keyword evidence="2" id="KW-1185">Reference proteome</keyword>
<sequence>MYLLKNFVKLKYKNETPITYHLSEFQGHFDQLSGICIKFDEFLLGLFILNYLFDLWETF</sequence>
<dbReference type="Gramene" id="C.cajan_43010.t">
    <property type="protein sequence ID" value="C.cajan_43010.t.cds1"/>
    <property type="gene ID" value="C.cajan_43010"/>
</dbReference>
<dbReference type="Proteomes" id="UP000075243">
    <property type="component" value="Unassembled WGS sequence"/>
</dbReference>
<organism evidence="1 2">
    <name type="scientific">Cajanus cajan</name>
    <name type="common">Pigeon pea</name>
    <name type="synonym">Cajanus indicus</name>
    <dbReference type="NCBI Taxonomy" id="3821"/>
    <lineage>
        <taxon>Eukaryota</taxon>
        <taxon>Viridiplantae</taxon>
        <taxon>Streptophyta</taxon>
        <taxon>Embryophyta</taxon>
        <taxon>Tracheophyta</taxon>
        <taxon>Spermatophyta</taxon>
        <taxon>Magnoliopsida</taxon>
        <taxon>eudicotyledons</taxon>
        <taxon>Gunneridae</taxon>
        <taxon>Pentapetalae</taxon>
        <taxon>rosids</taxon>
        <taxon>fabids</taxon>
        <taxon>Fabales</taxon>
        <taxon>Fabaceae</taxon>
        <taxon>Papilionoideae</taxon>
        <taxon>50 kb inversion clade</taxon>
        <taxon>NPAAA clade</taxon>
        <taxon>indigoferoid/millettioid clade</taxon>
        <taxon>Phaseoleae</taxon>
        <taxon>Cajanus</taxon>
    </lineage>
</organism>
<comment type="caution">
    <text evidence="1">The sequence shown here is derived from an EMBL/GenBank/DDBJ whole genome shotgun (WGS) entry which is preliminary data.</text>
</comment>
<evidence type="ECO:0000313" key="2">
    <source>
        <dbReference type="Proteomes" id="UP000075243"/>
    </source>
</evidence>
<dbReference type="EMBL" id="AGCT01051851">
    <property type="protein sequence ID" value="KYP78451.1"/>
    <property type="molecule type" value="Genomic_DNA"/>
</dbReference>
<proteinExistence type="predicted"/>
<name>A0A151UGS3_CAJCA</name>
<dbReference type="AlphaFoldDB" id="A0A151UGS3"/>
<reference evidence="1" key="1">
    <citation type="journal article" date="2012" name="Nat. Biotechnol.">
        <title>Draft genome sequence of pigeonpea (Cajanus cajan), an orphan legume crop of resource-poor farmers.</title>
        <authorList>
            <person name="Varshney R.K."/>
            <person name="Chen W."/>
            <person name="Li Y."/>
            <person name="Bharti A.K."/>
            <person name="Saxena R.K."/>
            <person name="Schlueter J.A."/>
            <person name="Donoghue M.T."/>
            <person name="Azam S."/>
            <person name="Fan G."/>
            <person name="Whaley A.M."/>
            <person name="Farmer A.D."/>
            <person name="Sheridan J."/>
            <person name="Iwata A."/>
            <person name="Tuteja R."/>
            <person name="Penmetsa R.V."/>
            <person name="Wu W."/>
            <person name="Upadhyaya H.D."/>
            <person name="Yang S.P."/>
            <person name="Shah T."/>
            <person name="Saxena K.B."/>
            <person name="Michael T."/>
            <person name="McCombie W.R."/>
            <person name="Yang B."/>
            <person name="Zhang G."/>
            <person name="Yang H."/>
            <person name="Wang J."/>
            <person name="Spillane C."/>
            <person name="Cook D.R."/>
            <person name="May G.D."/>
            <person name="Xu X."/>
            <person name="Jackson S.A."/>
        </authorList>
    </citation>
    <scope>NUCLEOTIDE SEQUENCE [LARGE SCALE GENOMIC DNA]</scope>
</reference>
<protein>
    <recommendedName>
        <fullName evidence="3">Retrovirus-related Pol polyprotein from transposon TNT 1-94</fullName>
    </recommendedName>
</protein>
<gene>
    <name evidence="1" type="ORF">KK1_047699</name>
</gene>
<evidence type="ECO:0008006" key="3">
    <source>
        <dbReference type="Google" id="ProtNLM"/>
    </source>
</evidence>
<accession>A0A151UGS3</accession>
<evidence type="ECO:0000313" key="1">
    <source>
        <dbReference type="EMBL" id="KYP78451.1"/>
    </source>
</evidence>